<organism evidence="5 6">
    <name type="scientific">Paenibacillus solani</name>
    <dbReference type="NCBI Taxonomy" id="1705565"/>
    <lineage>
        <taxon>Bacteria</taxon>
        <taxon>Bacillati</taxon>
        <taxon>Bacillota</taxon>
        <taxon>Bacilli</taxon>
        <taxon>Bacillales</taxon>
        <taxon>Paenibacillaceae</taxon>
        <taxon>Paenibacillus</taxon>
    </lineage>
</organism>
<evidence type="ECO:0000256" key="4">
    <source>
        <dbReference type="PIRSR" id="PIRSR000915-3"/>
    </source>
</evidence>
<sequence length="270" mass="29455">MDHFSGYIFDLDGTIYLGAEAIEGAVETIHYLQGLDKKLLFLTNKTIDSRENYLKKLAKLGIQVELNNILNPALVTIHYLQKHQPNAKVYVIGEDILKNELLANGIAFASTPEETEVVVVSWDREFHYRHLDFAYQAIKHGAEVIATHPDRTCPMPGGDIPDCGGMIGAIEGTAGIKITTIMGKPSILTALTALDILGVKAEACLMSGDRLETDIRMGEEAGMSTALVLTGVSTEDDLVGSSVKPTYVLQSVQDIYLQRTACKQTREATS</sequence>
<evidence type="ECO:0000256" key="2">
    <source>
        <dbReference type="PIRSR" id="PIRSR000915-1"/>
    </source>
</evidence>
<dbReference type="GO" id="GO:0005737">
    <property type="term" value="C:cytoplasm"/>
    <property type="evidence" value="ECO:0007669"/>
    <property type="project" value="TreeGrafter"/>
</dbReference>
<dbReference type="EC" id="3.1.3.-" evidence="1"/>
<feature type="active site" description="Nucleophile" evidence="2">
    <location>
        <position position="10"/>
    </location>
</feature>
<comment type="caution">
    <text evidence="5">The sequence shown here is derived from an EMBL/GenBank/DDBJ whole genome shotgun (WGS) entry which is preliminary data.</text>
</comment>
<dbReference type="EMBL" id="LIUT01000001">
    <property type="protein sequence ID" value="KOR90487.1"/>
    <property type="molecule type" value="Genomic_DNA"/>
</dbReference>
<dbReference type="Pfam" id="PF13242">
    <property type="entry name" value="Hydrolase_like"/>
    <property type="match status" value="1"/>
</dbReference>
<feature type="binding site" evidence="3">
    <location>
        <position position="184"/>
    </location>
    <ligand>
        <name>substrate</name>
    </ligand>
</feature>
<feature type="binding site" evidence="4">
    <location>
        <position position="209"/>
    </location>
    <ligand>
        <name>Mg(2+)</name>
        <dbReference type="ChEBI" id="CHEBI:18420"/>
    </ligand>
</feature>
<keyword evidence="6" id="KW-1185">Reference proteome</keyword>
<dbReference type="PANTHER" id="PTHR19288">
    <property type="entry name" value="4-NITROPHENYLPHOSPHATASE-RELATED"/>
    <property type="match status" value="1"/>
</dbReference>
<evidence type="ECO:0000313" key="5">
    <source>
        <dbReference type="EMBL" id="KOR90487.1"/>
    </source>
</evidence>
<dbReference type="InterPro" id="IPR036412">
    <property type="entry name" value="HAD-like_sf"/>
</dbReference>
<dbReference type="PATRIC" id="fig|1705565.3.peg.5291"/>
<dbReference type="NCBIfam" id="TIGR01460">
    <property type="entry name" value="HAD-SF-IIA"/>
    <property type="match status" value="1"/>
</dbReference>
<keyword evidence="5" id="KW-0378">Hydrolase</keyword>
<feature type="binding site" evidence="4">
    <location>
        <position position="12"/>
    </location>
    <ligand>
        <name>Mg(2+)</name>
        <dbReference type="ChEBI" id="CHEBI:18420"/>
    </ligand>
</feature>
<keyword evidence="1 4" id="KW-0460">Magnesium</keyword>
<dbReference type="Gene3D" id="3.40.50.1000">
    <property type="entry name" value="HAD superfamily/HAD-like"/>
    <property type="match status" value="2"/>
</dbReference>
<reference evidence="6" key="1">
    <citation type="submission" date="2015-08" db="EMBL/GenBank/DDBJ databases">
        <title>Genome sequencing project for genomic taxonomy and phylogenomics of Bacillus-like bacteria.</title>
        <authorList>
            <person name="Liu B."/>
            <person name="Wang J."/>
            <person name="Zhu Y."/>
            <person name="Liu G."/>
            <person name="Chen Q."/>
            <person name="Chen Z."/>
            <person name="Lan J."/>
            <person name="Che J."/>
            <person name="Ge C."/>
            <person name="Shi H."/>
            <person name="Pan Z."/>
            <person name="Liu X."/>
        </authorList>
    </citation>
    <scope>NUCLEOTIDE SEQUENCE [LARGE SCALE GENOMIC DNA]</scope>
    <source>
        <strain evidence="6">FJAT-22460</strain>
    </source>
</reference>
<accession>A0A0M1P7V8</accession>
<dbReference type="GO" id="GO:0016791">
    <property type="term" value="F:phosphatase activity"/>
    <property type="evidence" value="ECO:0007669"/>
    <property type="project" value="TreeGrafter"/>
</dbReference>
<evidence type="ECO:0000256" key="3">
    <source>
        <dbReference type="PIRSR" id="PIRSR000915-2"/>
    </source>
</evidence>
<feature type="active site" description="Proton donor" evidence="2">
    <location>
        <position position="12"/>
    </location>
</feature>
<dbReference type="InterPro" id="IPR023214">
    <property type="entry name" value="HAD_sf"/>
</dbReference>
<comment type="similarity">
    <text evidence="1">Belongs to the HAD-like hydrolase superfamily. NagD family.</text>
</comment>
<dbReference type="AlphaFoldDB" id="A0A0M1P7V8"/>
<dbReference type="Pfam" id="PF13344">
    <property type="entry name" value="Hydrolase_6"/>
    <property type="match status" value="1"/>
</dbReference>
<dbReference type="GO" id="GO:0046872">
    <property type="term" value="F:metal ion binding"/>
    <property type="evidence" value="ECO:0007669"/>
    <property type="project" value="UniProtKB-KW"/>
</dbReference>
<dbReference type="PIRSF" id="PIRSF000915">
    <property type="entry name" value="PGP-type_phosphatase"/>
    <property type="match status" value="1"/>
</dbReference>
<protein>
    <recommendedName>
        <fullName evidence="1">Acid sugar phosphatase</fullName>
        <ecNumber evidence="1">3.1.3.-</ecNumber>
    </recommendedName>
</protein>
<dbReference type="InterPro" id="IPR006357">
    <property type="entry name" value="HAD-SF_hydro_IIA"/>
</dbReference>
<dbReference type="OrthoDB" id="9810449at2"/>
<evidence type="ECO:0000256" key="1">
    <source>
        <dbReference type="PIRNR" id="PIRNR000915"/>
    </source>
</evidence>
<feature type="binding site" evidence="4">
    <location>
        <position position="10"/>
    </location>
    <ligand>
        <name>Mg(2+)</name>
        <dbReference type="ChEBI" id="CHEBI:18420"/>
    </ligand>
</feature>
<dbReference type="SUPFAM" id="SSF56784">
    <property type="entry name" value="HAD-like"/>
    <property type="match status" value="1"/>
</dbReference>
<keyword evidence="1 4" id="KW-0479">Metal-binding</keyword>
<dbReference type="Proteomes" id="UP000036932">
    <property type="component" value="Unassembled WGS sequence"/>
</dbReference>
<name>A0A0M1P7V8_9BACL</name>
<dbReference type="RefSeq" id="WP_053492095.1">
    <property type="nucleotide sequence ID" value="NZ_LIUT01000001.1"/>
</dbReference>
<comment type="cofactor">
    <cofactor evidence="4">
        <name>Mg(2+)</name>
        <dbReference type="ChEBI" id="CHEBI:18420"/>
    </cofactor>
    <text evidence="4">Divalent metal ions. Mg(2+) is the most effective.</text>
</comment>
<dbReference type="PANTHER" id="PTHR19288:SF46">
    <property type="entry name" value="HALOACID DEHALOGENASE-LIKE HYDROLASE DOMAIN-CONTAINING PROTEIN 2"/>
    <property type="match status" value="1"/>
</dbReference>
<proteinExistence type="inferred from homology"/>
<comment type="function">
    <text evidence="1">Catalyzes the dephosphorylation of 2-6 carbon acid sugars in vitro.</text>
</comment>
<gene>
    <name evidence="5" type="ORF">AM231_16035</name>
</gene>
<evidence type="ECO:0000313" key="6">
    <source>
        <dbReference type="Proteomes" id="UP000036932"/>
    </source>
</evidence>